<dbReference type="PROSITE" id="PS51160">
    <property type="entry name" value="ACYLPHOSPHATASE_3"/>
    <property type="match status" value="1"/>
</dbReference>
<dbReference type="Gene3D" id="3.30.110.120">
    <property type="match status" value="1"/>
</dbReference>
<dbReference type="GO" id="GO:0051604">
    <property type="term" value="P:protein maturation"/>
    <property type="evidence" value="ECO:0007669"/>
    <property type="project" value="TreeGrafter"/>
</dbReference>
<dbReference type="EMBL" id="AECS01000003">
    <property type="protein sequence ID" value="EFQ04987.1"/>
    <property type="molecule type" value="Genomic_DNA"/>
</dbReference>
<dbReference type="SUPFAM" id="SSF54975">
    <property type="entry name" value="Acylphosphatase/BLUF domain-like"/>
    <property type="match status" value="1"/>
</dbReference>
<dbReference type="InterPro" id="IPR017968">
    <property type="entry name" value="Acylphosphatase_CS"/>
</dbReference>
<organism evidence="14 15">
    <name type="scientific">Megasphaera micronuciformis F0359</name>
    <dbReference type="NCBI Taxonomy" id="706434"/>
    <lineage>
        <taxon>Bacteria</taxon>
        <taxon>Bacillati</taxon>
        <taxon>Bacillota</taxon>
        <taxon>Negativicutes</taxon>
        <taxon>Veillonellales</taxon>
        <taxon>Veillonellaceae</taxon>
        <taxon>Megasphaera</taxon>
    </lineage>
</organism>
<feature type="domain" description="YrdC-like" evidence="13">
    <location>
        <begin position="196"/>
        <end position="386"/>
    </location>
</feature>
<dbReference type="AlphaFoldDB" id="E2Z9G1"/>
<dbReference type="InterPro" id="IPR051060">
    <property type="entry name" value="Carbamoyltrans_HypF-like"/>
</dbReference>
<evidence type="ECO:0000256" key="1">
    <source>
        <dbReference type="ARBA" id="ARBA00004711"/>
    </source>
</evidence>
<dbReference type="UniPathway" id="UPA00335"/>
<comment type="catalytic activity">
    <reaction evidence="8 11">
        <text>an acyl phosphate + H2O = a carboxylate + phosphate + H(+)</text>
        <dbReference type="Rhea" id="RHEA:14965"/>
        <dbReference type="ChEBI" id="CHEBI:15377"/>
        <dbReference type="ChEBI" id="CHEBI:15378"/>
        <dbReference type="ChEBI" id="CHEBI:29067"/>
        <dbReference type="ChEBI" id="CHEBI:43474"/>
        <dbReference type="ChEBI" id="CHEBI:59918"/>
        <dbReference type="EC" id="3.6.1.7"/>
    </reaction>
</comment>
<comment type="pathway">
    <text evidence="1">Protein modification; [NiFe] hydrogenase maturation.</text>
</comment>
<dbReference type="Pfam" id="PF00708">
    <property type="entry name" value="Acylphosphatase"/>
    <property type="match status" value="1"/>
</dbReference>
<dbReference type="GO" id="GO:0003725">
    <property type="term" value="F:double-stranded RNA binding"/>
    <property type="evidence" value="ECO:0007669"/>
    <property type="project" value="InterPro"/>
</dbReference>
<evidence type="ECO:0000256" key="3">
    <source>
        <dbReference type="ARBA" id="ARBA00008097"/>
    </source>
</evidence>
<dbReference type="PIRSF" id="PIRSF006256">
    <property type="entry name" value="CMPcnvr_hdrg_mat"/>
    <property type="match status" value="1"/>
</dbReference>
<evidence type="ECO:0000256" key="6">
    <source>
        <dbReference type="ARBA" id="ARBA00022771"/>
    </source>
</evidence>
<evidence type="ECO:0000313" key="15">
    <source>
        <dbReference type="Proteomes" id="UP000003195"/>
    </source>
</evidence>
<feature type="domain" description="Acylphosphatase-like" evidence="12">
    <location>
        <begin position="3"/>
        <end position="90"/>
    </location>
</feature>
<dbReference type="OrthoDB" id="9808093at2"/>
<evidence type="ECO:0000256" key="5">
    <source>
        <dbReference type="ARBA" id="ARBA00022723"/>
    </source>
</evidence>
<dbReference type="InterPro" id="IPR006070">
    <property type="entry name" value="Sua5-like_dom"/>
</dbReference>
<dbReference type="Gene3D" id="3.90.870.50">
    <property type="match status" value="1"/>
</dbReference>
<dbReference type="Pfam" id="PF01300">
    <property type="entry name" value="Sua5_yciO_yrdC"/>
    <property type="match status" value="1"/>
</dbReference>
<dbReference type="Proteomes" id="UP000003195">
    <property type="component" value="Unassembled WGS sequence"/>
</dbReference>
<dbReference type="EC" id="6.2.-.-" evidence="10"/>
<protein>
    <recommendedName>
        <fullName evidence="10">Carbamoyltransferase</fullName>
        <ecNumber evidence="10">6.2.-.-</ecNumber>
    </recommendedName>
</protein>
<proteinExistence type="inferred from homology"/>
<comment type="catalytic activity">
    <reaction evidence="9">
        <text>C-terminal L-cysteinyl-[HypE protein] + carbamoyl phosphate + ATP + H2O = C-terminal S-carboxamide-L-cysteinyl-[HypE protein] + AMP + phosphate + diphosphate + H(+)</text>
        <dbReference type="Rhea" id="RHEA:55636"/>
        <dbReference type="Rhea" id="RHEA-COMP:14247"/>
        <dbReference type="Rhea" id="RHEA-COMP:14392"/>
        <dbReference type="ChEBI" id="CHEBI:15377"/>
        <dbReference type="ChEBI" id="CHEBI:15378"/>
        <dbReference type="ChEBI" id="CHEBI:30616"/>
        <dbReference type="ChEBI" id="CHEBI:33019"/>
        <dbReference type="ChEBI" id="CHEBI:43474"/>
        <dbReference type="ChEBI" id="CHEBI:58228"/>
        <dbReference type="ChEBI" id="CHEBI:76913"/>
        <dbReference type="ChEBI" id="CHEBI:139126"/>
        <dbReference type="ChEBI" id="CHEBI:456215"/>
    </reaction>
</comment>
<keyword evidence="15" id="KW-1185">Reference proteome</keyword>
<dbReference type="InterPro" id="IPR036046">
    <property type="entry name" value="Acylphosphatase-like_dom_sf"/>
</dbReference>
<keyword evidence="7" id="KW-0862">Zinc</keyword>
<evidence type="ECO:0000256" key="11">
    <source>
        <dbReference type="PROSITE-ProRule" id="PRU00520"/>
    </source>
</evidence>
<dbReference type="Pfam" id="PF22521">
    <property type="entry name" value="HypF_C_2"/>
    <property type="match status" value="1"/>
</dbReference>
<dbReference type="PANTHER" id="PTHR42959:SF1">
    <property type="entry name" value="CARBAMOYLTRANSFERASE HYPF"/>
    <property type="match status" value="1"/>
</dbReference>
<dbReference type="InterPro" id="IPR001792">
    <property type="entry name" value="Acylphosphatase-like_dom"/>
</dbReference>
<keyword evidence="4" id="KW-0436">Ligase</keyword>
<reference evidence="14 15" key="1">
    <citation type="submission" date="2010-08" db="EMBL/GenBank/DDBJ databases">
        <authorList>
            <person name="Weinstock G."/>
            <person name="Sodergren E."/>
            <person name="Clifton S."/>
            <person name="Fulton L."/>
            <person name="Fulton B."/>
            <person name="Courtney L."/>
            <person name="Fronick C."/>
            <person name="Harrison M."/>
            <person name="Strong C."/>
            <person name="Farmer C."/>
            <person name="Delahaunty K."/>
            <person name="Markovic C."/>
            <person name="Hall O."/>
            <person name="Minx P."/>
            <person name="Tomlinson C."/>
            <person name="Mitreva M."/>
            <person name="Hou S."/>
            <person name="Chen J."/>
            <person name="Wollam A."/>
            <person name="Pepin K.H."/>
            <person name="Johnson M."/>
            <person name="Bhonagiri V."/>
            <person name="Zhang X."/>
            <person name="Suruliraj S."/>
            <person name="Warren W."/>
            <person name="Chinwalla A."/>
            <person name="Mardis E.R."/>
            <person name="Wilson R.K."/>
        </authorList>
    </citation>
    <scope>NUCLEOTIDE SEQUENCE [LARGE SCALE GENOMIC DNA]</scope>
    <source>
        <strain evidence="14 15">F0359</strain>
    </source>
</reference>
<keyword evidence="5" id="KW-0479">Metal-binding</keyword>
<dbReference type="InterPro" id="IPR041440">
    <property type="entry name" value="HypF_C"/>
</dbReference>
<dbReference type="PROSITE" id="PS00150">
    <property type="entry name" value="ACYLPHOSPHATASE_1"/>
    <property type="match status" value="1"/>
</dbReference>
<dbReference type="NCBIfam" id="TIGR00143">
    <property type="entry name" value="hypF"/>
    <property type="match status" value="1"/>
</dbReference>
<dbReference type="STRING" id="706434.HMPREF9429_00064"/>
<dbReference type="InterPro" id="IPR017945">
    <property type="entry name" value="DHBP_synth_RibB-like_a/b_dom"/>
</dbReference>
<dbReference type="InterPro" id="IPR011125">
    <property type="entry name" value="Znf_HypF"/>
</dbReference>
<dbReference type="eggNOG" id="COG0068">
    <property type="taxonomic scope" value="Bacteria"/>
</dbReference>
<dbReference type="GO" id="GO:0003998">
    <property type="term" value="F:acylphosphatase activity"/>
    <property type="evidence" value="ECO:0007669"/>
    <property type="project" value="UniProtKB-EC"/>
</dbReference>
<dbReference type="RefSeq" id="WP_006940753.1">
    <property type="nucleotide sequence ID" value="NZ_GL538177.1"/>
</dbReference>
<dbReference type="InterPro" id="IPR004421">
    <property type="entry name" value="Carbamoyltransferase_HypF"/>
</dbReference>
<comment type="caution">
    <text evidence="14">The sequence shown here is derived from an EMBL/GenBank/DDBJ whole genome shotgun (WGS) entry which is preliminary data.</text>
</comment>
<evidence type="ECO:0000259" key="13">
    <source>
        <dbReference type="PROSITE" id="PS51163"/>
    </source>
</evidence>
<dbReference type="Pfam" id="PF07503">
    <property type="entry name" value="zf-HYPF"/>
    <property type="match status" value="2"/>
</dbReference>
<dbReference type="PROSITE" id="PS51163">
    <property type="entry name" value="YRDC"/>
    <property type="match status" value="1"/>
</dbReference>
<dbReference type="Gene3D" id="3.30.420.360">
    <property type="match status" value="1"/>
</dbReference>
<comment type="similarity">
    <text evidence="3 10">Belongs to the carbamoyltransferase HypF family.</text>
</comment>
<dbReference type="HOGENOM" id="CLU_009164_0_0_9"/>
<keyword evidence="11" id="KW-0378">Hydrolase</keyword>
<gene>
    <name evidence="14" type="primary">hypF</name>
    <name evidence="14" type="ORF">HMPREF9429_00064</name>
</gene>
<feature type="active site" evidence="11">
    <location>
        <position position="36"/>
    </location>
</feature>
<dbReference type="GO" id="GO:0016874">
    <property type="term" value="F:ligase activity"/>
    <property type="evidence" value="ECO:0007669"/>
    <property type="project" value="UniProtKB-UniRule"/>
</dbReference>
<name>E2Z9G1_9FIRM</name>
<evidence type="ECO:0000256" key="8">
    <source>
        <dbReference type="ARBA" id="ARBA00047645"/>
    </source>
</evidence>
<evidence type="ECO:0000256" key="4">
    <source>
        <dbReference type="ARBA" id="ARBA00022598"/>
    </source>
</evidence>
<dbReference type="GO" id="GO:0016743">
    <property type="term" value="F:carboxyl- or carbamoyltransferase activity"/>
    <property type="evidence" value="ECO:0007669"/>
    <property type="project" value="UniProtKB-UniRule"/>
</dbReference>
<comment type="similarity">
    <text evidence="2">Belongs to the acylphosphatase family.</text>
</comment>
<evidence type="ECO:0000259" key="12">
    <source>
        <dbReference type="PROSITE" id="PS51160"/>
    </source>
</evidence>
<dbReference type="Gene3D" id="3.30.420.40">
    <property type="match status" value="1"/>
</dbReference>
<evidence type="ECO:0000256" key="9">
    <source>
        <dbReference type="ARBA" id="ARBA00048220"/>
    </source>
</evidence>
<keyword evidence="14" id="KW-0808">Transferase</keyword>
<evidence type="ECO:0000256" key="2">
    <source>
        <dbReference type="ARBA" id="ARBA00005614"/>
    </source>
</evidence>
<sequence length="770" mass="84278">MKALRIRIFGIVQGVGFRPFVSRLAKRCGIVGTVSNRGSYVEVIMAVPAKEEYFFLHALRDEAPPRSQIMGMETDYIDKADLLSGFSIIESTPDKGHIFVSPDIGICDECKRELFDPSDRRYLHPFINCTACGPRLTVMKAMPYDRERTCMNNFPMCPSCEKEYTDPNSRRYDAQPVCCNECGPQVYVVGTEIYGHQAIRAAREAIRQGKIIAVKGIGGFHLCCDGTNEAVVSRLRRLKPRPVKPFAVMAADLETAKRECVVTRAAEELLTSYERPIVLMKRRIGGKAAASVAPDNPYMGVMLPYAPLQLLLFSYNDGLHMPDLLVMTSANRSGMPICRTDEEVRTDLPGLCDLILSHDRDILLRVDDSVVTVSADEPYMIRRSRGYAPLPIHVNGDFHGTVLSAGGELKNTVCLAKDNLFYLSPHIGDVGCVRTETAQHECAVRLRDLLEITPQCGATDIHPAYESSQLVKQAQIPVISVQHHYAHILSCMAENGCSDEVIGIALDGTGYGTDGTIWGGELLQVSYDGFTRVGSVSPFLHAGGDAAVRDGWRSALSFLYALYGKDAVRHLASDLSLCTPQEAAVQLFMLTQGVNTCISTSVGRFFDGMSALLGVCRASTFEGEGAMKLQFAAEAYEQGKAGEEAPLNLFVEKRDGRLILDLLDLVKQVTELFDKGASVNYCAYLFHKGTAGLLCKGAEAVRKQTGLSKVCLSGGVFQNTLLLRLSRAYLETAGFTVYTHRLVPTNDGGIALGQALAAMIKLQKGERTCV</sequence>
<evidence type="ECO:0000256" key="10">
    <source>
        <dbReference type="PIRNR" id="PIRNR006256"/>
    </source>
</evidence>
<keyword evidence="6" id="KW-0863">Zinc-finger</keyword>
<evidence type="ECO:0000313" key="14">
    <source>
        <dbReference type="EMBL" id="EFQ04987.1"/>
    </source>
</evidence>
<accession>E2Z9G1</accession>
<feature type="active site" evidence="11">
    <location>
        <position position="18"/>
    </location>
</feature>
<dbReference type="PANTHER" id="PTHR42959">
    <property type="entry name" value="CARBAMOYLTRANSFERASE"/>
    <property type="match status" value="1"/>
</dbReference>
<dbReference type="SUPFAM" id="SSF55821">
    <property type="entry name" value="YrdC/RibB"/>
    <property type="match status" value="1"/>
</dbReference>
<dbReference type="InterPro" id="IPR055128">
    <property type="entry name" value="HypF_C_2"/>
</dbReference>
<dbReference type="Pfam" id="PF17788">
    <property type="entry name" value="HypF_C"/>
    <property type="match status" value="1"/>
</dbReference>
<dbReference type="GO" id="GO:0008270">
    <property type="term" value="F:zinc ion binding"/>
    <property type="evidence" value="ECO:0007669"/>
    <property type="project" value="UniProtKB-KW"/>
</dbReference>
<evidence type="ECO:0000256" key="7">
    <source>
        <dbReference type="ARBA" id="ARBA00022833"/>
    </source>
</evidence>